<comment type="caution">
    <text evidence="2">The sequence shown here is derived from an EMBL/GenBank/DDBJ whole genome shotgun (WGS) entry which is preliminary data.</text>
</comment>
<sequence>MMQERAERDQAIRDAARTPLTPAEQGVYTRTSRKWQSDGDTGLEEILDSLVDKGWLDKTRHDGRWVYQRVHSLDEEE</sequence>
<protein>
    <submittedName>
        <fullName evidence="2">Uncharacterized protein</fullName>
    </submittedName>
</protein>
<evidence type="ECO:0000313" key="2">
    <source>
        <dbReference type="EMBL" id="KKL61542.1"/>
    </source>
</evidence>
<reference evidence="2" key="1">
    <citation type="journal article" date="2015" name="Nature">
        <title>Complex archaea that bridge the gap between prokaryotes and eukaryotes.</title>
        <authorList>
            <person name="Spang A."/>
            <person name="Saw J.H."/>
            <person name="Jorgensen S.L."/>
            <person name="Zaremba-Niedzwiedzka K."/>
            <person name="Martijn J."/>
            <person name="Lind A.E."/>
            <person name="van Eijk R."/>
            <person name="Schleper C."/>
            <person name="Guy L."/>
            <person name="Ettema T.J."/>
        </authorList>
    </citation>
    <scope>NUCLEOTIDE SEQUENCE</scope>
</reference>
<feature type="compositionally biased region" description="Basic and acidic residues" evidence="1">
    <location>
        <begin position="1"/>
        <end position="16"/>
    </location>
</feature>
<dbReference type="EMBL" id="LAZR01028786">
    <property type="protein sequence ID" value="KKL61542.1"/>
    <property type="molecule type" value="Genomic_DNA"/>
</dbReference>
<organism evidence="2">
    <name type="scientific">marine sediment metagenome</name>
    <dbReference type="NCBI Taxonomy" id="412755"/>
    <lineage>
        <taxon>unclassified sequences</taxon>
        <taxon>metagenomes</taxon>
        <taxon>ecological metagenomes</taxon>
    </lineage>
</organism>
<accession>A0A0F9GEC7</accession>
<proteinExistence type="predicted"/>
<gene>
    <name evidence="2" type="ORF">LCGC14_2194260</name>
</gene>
<dbReference type="AlphaFoldDB" id="A0A0F9GEC7"/>
<feature type="region of interest" description="Disordered" evidence="1">
    <location>
        <begin position="1"/>
        <end position="39"/>
    </location>
</feature>
<evidence type="ECO:0000256" key="1">
    <source>
        <dbReference type="SAM" id="MobiDB-lite"/>
    </source>
</evidence>
<name>A0A0F9GEC7_9ZZZZ</name>